<feature type="active site" description="Proton donor" evidence="16">
    <location>
        <position position="226"/>
    </location>
</feature>
<keyword evidence="12 16" id="KW-0560">Oxidoreductase</keyword>
<comment type="subcellular location">
    <subcellularLocation>
        <location evidence="3 16">Cytoplasm</location>
    </subcellularLocation>
</comment>
<protein>
    <recommendedName>
        <fullName evidence="16">UDP-N-acetylenolpyruvoylglucosamine reductase</fullName>
        <ecNumber evidence="16">1.3.1.98</ecNumber>
    </recommendedName>
    <alternativeName>
        <fullName evidence="16">UDP-N-acetylmuramate dehydrogenase</fullName>
    </alternativeName>
</protein>
<comment type="catalytic activity">
    <reaction evidence="15 16">
        <text>UDP-N-acetyl-alpha-D-muramate + NADP(+) = UDP-N-acetyl-3-O-(1-carboxyvinyl)-alpha-D-glucosamine + NADPH + H(+)</text>
        <dbReference type="Rhea" id="RHEA:12248"/>
        <dbReference type="ChEBI" id="CHEBI:15378"/>
        <dbReference type="ChEBI" id="CHEBI:57783"/>
        <dbReference type="ChEBI" id="CHEBI:58349"/>
        <dbReference type="ChEBI" id="CHEBI:68483"/>
        <dbReference type="ChEBI" id="CHEBI:70757"/>
        <dbReference type="EC" id="1.3.1.98"/>
    </reaction>
</comment>
<evidence type="ECO:0000256" key="16">
    <source>
        <dbReference type="HAMAP-Rule" id="MF_00037"/>
    </source>
</evidence>
<sequence length="329" mass="35439">MYKTLQQFGKVKVNAALGKLTTFEIGGPADFLVKVETQEKLVGLLNYLSGEGVDFLILGGGCNILLPDEGWRGVVIKVESRKSKVSAQGGSGESQTIEVEAGMDLSKLVELTIQNNLTGLEWAAGIPGTVGGAIRGNAGAHYVFTGGEVKDSIETVLVWRDGEVFEFSGAECGFGYRDSIFKHNKDVILSGRFKLRPGNAKESLLMTQKIIAERKGKQSAAPSAGSFFKNLPLESWPRDLGELPERFIRYKKIAAGWLVEQAGLKGFQVGDAMVSLEHGNFIINKGNATQADVLAVVEEVKARVYTKFGVELEEEVCVVGTATGVFSTV</sequence>
<keyword evidence="11 16" id="KW-0573">Peptidoglycan synthesis</keyword>
<evidence type="ECO:0000256" key="4">
    <source>
        <dbReference type="ARBA" id="ARBA00004752"/>
    </source>
</evidence>
<dbReference type="SUPFAM" id="SSF56194">
    <property type="entry name" value="Uridine diphospho-N-Acetylenolpyruvylglucosamine reductase, MurB, C-terminal domain"/>
    <property type="match status" value="1"/>
</dbReference>
<dbReference type="GO" id="GO:0071555">
    <property type="term" value="P:cell wall organization"/>
    <property type="evidence" value="ECO:0007669"/>
    <property type="project" value="UniProtKB-KW"/>
</dbReference>
<keyword evidence="13 16" id="KW-0131">Cell cycle</keyword>
<evidence type="ECO:0000256" key="8">
    <source>
        <dbReference type="ARBA" id="ARBA00022827"/>
    </source>
</evidence>
<organism evidence="18 19">
    <name type="scientific">Candidatus Magasanikbacteria bacterium RIFCSPHIGHO2_01_FULL_47_8</name>
    <dbReference type="NCBI Taxonomy" id="1798673"/>
    <lineage>
        <taxon>Bacteria</taxon>
        <taxon>Candidatus Magasanikiibacteriota</taxon>
    </lineage>
</organism>
<evidence type="ECO:0000256" key="11">
    <source>
        <dbReference type="ARBA" id="ARBA00022984"/>
    </source>
</evidence>
<evidence type="ECO:0000256" key="6">
    <source>
        <dbReference type="ARBA" id="ARBA00022618"/>
    </source>
</evidence>
<evidence type="ECO:0000256" key="1">
    <source>
        <dbReference type="ARBA" id="ARBA00001974"/>
    </source>
</evidence>
<dbReference type="Gene3D" id="3.90.78.10">
    <property type="entry name" value="UDP-N-acetylenolpyruvoylglucosamine reductase, C-terminal domain"/>
    <property type="match status" value="1"/>
</dbReference>
<evidence type="ECO:0000256" key="13">
    <source>
        <dbReference type="ARBA" id="ARBA00023306"/>
    </source>
</evidence>
<evidence type="ECO:0000256" key="9">
    <source>
        <dbReference type="ARBA" id="ARBA00022857"/>
    </source>
</evidence>
<feature type="domain" description="FAD-binding PCMH-type" evidence="17">
    <location>
        <begin position="25"/>
        <end position="198"/>
    </location>
</feature>
<evidence type="ECO:0000256" key="5">
    <source>
        <dbReference type="ARBA" id="ARBA00022490"/>
    </source>
</evidence>
<comment type="function">
    <text evidence="2 16">Cell wall formation.</text>
</comment>
<dbReference type="EMBL" id="MFPU01000038">
    <property type="protein sequence ID" value="OGH69463.1"/>
    <property type="molecule type" value="Genomic_DNA"/>
</dbReference>
<keyword evidence="8 16" id="KW-0274">FAD</keyword>
<evidence type="ECO:0000256" key="7">
    <source>
        <dbReference type="ARBA" id="ARBA00022630"/>
    </source>
</evidence>
<dbReference type="Gene3D" id="3.30.43.10">
    <property type="entry name" value="Uridine Diphospho-n-acetylenolpyruvylglucosamine Reductase, domain 2"/>
    <property type="match status" value="1"/>
</dbReference>
<evidence type="ECO:0000256" key="12">
    <source>
        <dbReference type="ARBA" id="ARBA00023002"/>
    </source>
</evidence>
<dbReference type="NCBIfam" id="NF010480">
    <property type="entry name" value="PRK13905.1"/>
    <property type="match status" value="1"/>
</dbReference>
<evidence type="ECO:0000313" key="19">
    <source>
        <dbReference type="Proteomes" id="UP000177953"/>
    </source>
</evidence>
<evidence type="ECO:0000256" key="14">
    <source>
        <dbReference type="ARBA" id="ARBA00023316"/>
    </source>
</evidence>
<feature type="active site" evidence="16">
    <location>
        <position position="177"/>
    </location>
</feature>
<dbReference type="GO" id="GO:0009252">
    <property type="term" value="P:peptidoglycan biosynthetic process"/>
    <property type="evidence" value="ECO:0007669"/>
    <property type="project" value="UniProtKB-UniRule"/>
</dbReference>
<dbReference type="InterPro" id="IPR016169">
    <property type="entry name" value="FAD-bd_PCMH_sub2"/>
</dbReference>
<dbReference type="GO" id="GO:0005829">
    <property type="term" value="C:cytosol"/>
    <property type="evidence" value="ECO:0007669"/>
    <property type="project" value="TreeGrafter"/>
</dbReference>
<dbReference type="Gene3D" id="3.30.465.10">
    <property type="match status" value="1"/>
</dbReference>
<evidence type="ECO:0000256" key="2">
    <source>
        <dbReference type="ARBA" id="ARBA00003921"/>
    </source>
</evidence>
<keyword evidence="9 16" id="KW-0521">NADP</keyword>
<dbReference type="Proteomes" id="UP000177953">
    <property type="component" value="Unassembled WGS sequence"/>
</dbReference>
<comment type="pathway">
    <text evidence="4 16">Cell wall biogenesis; peptidoglycan biosynthesis.</text>
</comment>
<keyword evidence="7 16" id="KW-0285">Flavoprotein</keyword>
<dbReference type="GO" id="GO:0008762">
    <property type="term" value="F:UDP-N-acetylmuramate dehydrogenase activity"/>
    <property type="evidence" value="ECO:0007669"/>
    <property type="project" value="UniProtKB-UniRule"/>
</dbReference>
<accession>A0A1F6MD89</accession>
<name>A0A1F6MD89_9BACT</name>
<keyword evidence="10 16" id="KW-0133">Cell shape</keyword>
<dbReference type="InterPro" id="IPR036635">
    <property type="entry name" value="MurB_C_sf"/>
</dbReference>
<dbReference type="InterPro" id="IPR006094">
    <property type="entry name" value="Oxid_FAD_bind_N"/>
</dbReference>
<dbReference type="Pfam" id="PF01565">
    <property type="entry name" value="FAD_binding_4"/>
    <property type="match status" value="1"/>
</dbReference>
<comment type="caution">
    <text evidence="18">The sequence shown here is derived from an EMBL/GenBank/DDBJ whole genome shotgun (WGS) entry which is preliminary data.</text>
</comment>
<dbReference type="UniPathway" id="UPA00219"/>
<keyword evidence="5 16" id="KW-0963">Cytoplasm</keyword>
<dbReference type="HAMAP" id="MF_00037">
    <property type="entry name" value="MurB"/>
    <property type="match status" value="1"/>
</dbReference>
<comment type="similarity">
    <text evidence="16">Belongs to the MurB family.</text>
</comment>
<feature type="active site" evidence="16">
    <location>
        <position position="315"/>
    </location>
</feature>
<proteinExistence type="inferred from homology"/>
<dbReference type="InterPro" id="IPR016167">
    <property type="entry name" value="FAD-bd_PCMH_sub1"/>
</dbReference>
<evidence type="ECO:0000256" key="15">
    <source>
        <dbReference type="ARBA" id="ARBA00048914"/>
    </source>
</evidence>
<dbReference type="SUPFAM" id="SSF56176">
    <property type="entry name" value="FAD-binding/transporter-associated domain-like"/>
    <property type="match status" value="1"/>
</dbReference>
<dbReference type="InterPro" id="IPR036318">
    <property type="entry name" value="FAD-bd_PCMH-like_sf"/>
</dbReference>
<dbReference type="GO" id="GO:0071949">
    <property type="term" value="F:FAD binding"/>
    <property type="evidence" value="ECO:0007669"/>
    <property type="project" value="InterPro"/>
</dbReference>
<dbReference type="NCBIfam" id="TIGR00179">
    <property type="entry name" value="murB"/>
    <property type="match status" value="1"/>
</dbReference>
<dbReference type="InterPro" id="IPR011601">
    <property type="entry name" value="MurB_C"/>
</dbReference>
<dbReference type="GO" id="GO:0008360">
    <property type="term" value="P:regulation of cell shape"/>
    <property type="evidence" value="ECO:0007669"/>
    <property type="project" value="UniProtKB-KW"/>
</dbReference>
<evidence type="ECO:0000313" key="18">
    <source>
        <dbReference type="EMBL" id="OGH69463.1"/>
    </source>
</evidence>
<dbReference type="Pfam" id="PF02873">
    <property type="entry name" value="MurB_C"/>
    <property type="match status" value="1"/>
</dbReference>
<gene>
    <name evidence="16" type="primary">murB</name>
    <name evidence="18" type="ORF">A2754_00805</name>
</gene>
<dbReference type="AlphaFoldDB" id="A0A1F6MD89"/>
<comment type="cofactor">
    <cofactor evidence="1 16">
        <name>FAD</name>
        <dbReference type="ChEBI" id="CHEBI:57692"/>
    </cofactor>
</comment>
<dbReference type="EC" id="1.3.1.98" evidence="16"/>
<dbReference type="PROSITE" id="PS51387">
    <property type="entry name" value="FAD_PCMH"/>
    <property type="match status" value="1"/>
</dbReference>
<evidence type="ECO:0000256" key="3">
    <source>
        <dbReference type="ARBA" id="ARBA00004496"/>
    </source>
</evidence>
<dbReference type="InterPro" id="IPR003170">
    <property type="entry name" value="MurB"/>
</dbReference>
<dbReference type="PANTHER" id="PTHR21071:SF4">
    <property type="entry name" value="UDP-N-ACETYLENOLPYRUVOYLGLUCOSAMINE REDUCTASE"/>
    <property type="match status" value="1"/>
</dbReference>
<dbReference type="PANTHER" id="PTHR21071">
    <property type="entry name" value="UDP-N-ACETYLENOLPYRUVOYLGLUCOSAMINE REDUCTASE"/>
    <property type="match status" value="1"/>
</dbReference>
<keyword evidence="6 16" id="KW-0132">Cell division</keyword>
<reference evidence="18 19" key="1">
    <citation type="journal article" date="2016" name="Nat. Commun.">
        <title>Thousands of microbial genomes shed light on interconnected biogeochemical processes in an aquifer system.</title>
        <authorList>
            <person name="Anantharaman K."/>
            <person name="Brown C.T."/>
            <person name="Hug L.A."/>
            <person name="Sharon I."/>
            <person name="Castelle C.J."/>
            <person name="Probst A.J."/>
            <person name="Thomas B.C."/>
            <person name="Singh A."/>
            <person name="Wilkins M.J."/>
            <person name="Karaoz U."/>
            <person name="Brodie E.L."/>
            <person name="Williams K.H."/>
            <person name="Hubbard S.S."/>
            <person name="Banfield J.F."/>
        </authorList>
    </citation>
    <scope>NUCLEOTIDE SEQUENCE [LARGE SCALE GENOMIC DNA]</scope>
</reference>
<dbReference type="InterPro" id="IPR016166">
    <property type="entry name" value="FAD-bd_PCMH"/>
</dbReference>
<evidence type="ECO:0000259" key="17">
    <source>
        <dbReference type="PROSITE" id="PS51387"/>
    </source>
</evidence>
<evidence type="ECO:0000256" key="10">
    <source>
        <dbReference type="ARBA" id="ARBA00022960"/>
    </source>
</evidence>
<dbReference type="GO" id="GO:0051301">
    <property type="term" value="P:cell division"/>
    <property type="evidence" value="ECO:0007669"/>
    <property type="project" value="UniProtKB-KW"/>
</dbReference>
<keyword evidence="14 16" id="KW-0961">Cell wall biogenesis/degradation</keyword>